<dbReference type="PANTHER" id="PTHR24221">
    <property type="entry name" value="ATP-BINDING CASSETTE SUB-FAMILY B"/>
    <property type="match status" value="1"/>
</dbReference>
<dbReference type="GO" id="GO:0005886">
    <property type="term" value="C:plasma membrane"/>
    <property type="evidence" value="ECO:0007669"/>
    <property type="project" value="UniProtKB-SubCell"/>
</dbReference>
<proteinExistence type="predicted"/>
<dbReference type="SMART" id="SM00382">
    <property type="entry name" value="AAA"/>
    <property type="match status" value="1"/>
</dbReference>
<dbReference type="PROSITE" id="PS50929">
    <property type="entry name" value="ABC_TM1F"/>
    <property type="match status" value="1"/>
</dbReference>
<dbReference type="PANTHER" id="PTHR24221:SF248">
    <property type="entry name" value="ABC TRANSPORTER TRANSMEMBRANE REGION"/>
    <property type="match status" value="1"/>
</dbReference>
<organism evidence="11 12">
    <name type="scientific">Caenispirillum bisanense</name>
    <dbReference type="NCBI Taxonomy" id="414052"/>
    <lineage>
        <taxon>Bacteria</taxon>
        <taxon>Pseudomonadati</taxon>
        <taxon>Pseudomonadota</taxon>
        <taxon>Alphaproteobacteria</taxon>
        <taxon>Rhodospirillales</taxon>
        <taxon>Novispirillaceae</taxon>
        <taxon>Caenispirillum</taxon>
    </lineage>
</organism>
<dbReference type="PROSITE" id="PS50893">
    <property type="entry name" value="ABC_TRANSPORTER_2"/>
    <property type="match status" value="1"/>
</dbReference>
<keyword evidence="5 8" id="KW-1133">Transmembrane helix</keyword>
<feature type="transmembrane region" description="Helical" evidence="8">
    <location>
        <begin position="164"/>
        <end position="180"/>
    </location>
</feature>
<evidence type="ECO:0000259" key="9">
    <source>
        <dbReference type="PROSITE" id="PS50893"/>
    </source>
</evidence>
<feature type="transmembrane region" description="Helical" evidence="8">
    <location>
        <begin position="253"/>
        <end position="271"/>
    </location>
</feature>
<dbReference type="RefSeq" id="WP_176525242.1">
    <property type="nucleotide sequence ID" value="NZ_OCNJ01000008.1"/>
</dbReference>
<dbReference type="Gene3D" id="3.40.50.300">
    <property type="entry name" value="P-loop containing nucleotide triphosphate hydrolases"/>
    <property type="match status" value="1"/>
</dbReference>
<feature type="domain" description="ABC transporter" evidence="9">
    <location>
        <begin position="338"/>
        <end position="574"/>
    </location>
</feature>
<evidence type="ECO:0000256" key="4">
    <source>
        <dbReference type="ARBA" id="ARBA00022840"/>
    </source>
</evidence>
<dbReference type="SUPFAM" id="SSF52540">
    <property type="entry name" value="P-loop containing nucleoside triphosphate hydrolases"/>
    <property type="match status" value="1"/>
</dbReference>
<dbReference type="InterPro" id="IPR027417">
    <property type="entry name" value="P-loop_NTPase"/>
</dbReference>
<keyword evidence="2 8" id="KW-0812">Transmembrane</keyword>
<dbReference type="GO" id="GO:0140359">
    <property type="term" value="F:ABC-type transporter activity"/>
    <property type="evidence" value="ECO:0007669"/>
    <property type="project" value="InterPro"/>
</dbReference>
<dbReference type="EMBL" id="OCNJ01000008">
    <property type="protein sequence ID" value="SOD98699.1"/>
    <property type="molecule type" value="Genomic_DNA"/>
</dbReference>
<protein>
    <submittedName>
        <fullName evidence="11">ATP-binding cassette, subfamily C, LapB</fullName>
    </submittedName>
</protein>
<dbReference type="InterPro" id="IPR011527">
    <property type="entry name" value="ABC1_TM_dom"/>
</dbReference>
<dbReference type="GO" id="GO:0005524">
    <property type="term" value="F:ATP binding"/>
    <property type="evidence" value="ECO:0007669"/>
    <property type="project" value="UniProtKB-KW"/>
</dbReference>
<dbReference type="GO" id="GO:0016887">
    <property type="term" value="F:ATP hydrolysis activity"/>
    <property type="evidence" value="ECO:0007669"/>
    <property type="project" value="InterPro"/>
</dbReference>
<gene>
    <name evidence="11" type="ORF">SAMN05421508_10855</name>
</gene>
<feature type="transmembrane region" description="Helical" evidence="8">
    <location>
        <begin position="61"/>
        <end position="78"/>
    </location>
</feature>
<evidence type="ECO:0000313" key="12">
    <source>
        <dbReference type="Proteomes" id="UP000219621"/>
    </source>
</evidence>
<dbReference type="AlphaFoldDB" id="A0A286GUC5"/>
<keyword evidence="6 8" id="KW-0472">Membrane</keyword>
<dbReference type="InterPro" id="IPR003593">
    <property type="entry name" value="AAA+_ATPase"/>
</dbReference>
<comment type="subcellular location">
    <subcellularLocation>
        <location evidence="1">Cell membrane</location>
        <topology evidence="1">Multi-pass membrane protein</topology>
    </subcellularLocation>
</comment>
<sequence length="583" mass="62638">MSKGSPTQARWGGWRRFSGVGKAAVPLAIGTIFLNLLGLVLPLSLLQVYDRIIPNSSTGTLTLIVLGVLFAMVLEVILRGARTAITGWLAARFEHNAGMAAFDRVLGAPVHEVEREGAGGLLERMSAIYSLKEHYADQGIAVFLDLPFVFLFLGLIWLLGGDLVWVPAAVLVLFGVMMLWHGRQLRRAIRTYNEVRDRRLSFNIEILSGIHAVKSQAMEGQMTQRYVRLQEAVARADHDVVLRNASAQTLGNMFSQMVMVATVALGSVYVVNNMMTVGGLAACTLLAGRAVQPVQRAVAMWTRMQTVSLARERASGLFGLPVAERPAAPYVAALAGKLELQDVSFTYGKDAPTLFDGVSLTIEPGECVGITGTNGCGKSSLLRLMAGSLQPTAGRVLLDGVPLTDWAPEALEQGGIGILPSEAFLFRGTLLDNLTMFRRELRERALQAASDLGLDDVVATFPNGYLTTIAGGAADAMPRGIRQRIAIARVLALDPRVILFDEANTAMDGPGDEALRAHLESLKGDRTLVMVSLRPSLLKLADRRFEIVGARLDAREDPSLTGRFGAGAPSVRRSSGGEGAVAQ</sequence>
<dbReference type="Proteomes" id="UP000219621">
    <property type="component" value="Unassembled WGS sequence"/>
</dbReference>
<accession>A0A286GUC5</accession>
<dbReference type="InterPro" id="IPR003439">
    <property type="entry name" value="ABC_transporter-like_ATP-bd"/>
</dbReference>
<keyword evidence="12" id="KW-1185">Reference proteome</keyword>
<name>A0A286GUC5_9PROT</name>
<evidence type="ECO:0000256" key="5">
    <source>
        <dbReference type="ARBA" id="ARBA00022989"/>
    </source>
</evidence>
<dbReference type="GO" id="GO:0034040">
    <property type="term" value="F:ATPase-coupled lipid transmembrane transporter activity"/>
    <property type="evidence" value="ECO:0007669"/>
    <property type="project" value="TreeGrafter"/>
</dbReference>
<reference evidence="11 12" key="1">
    <citation type="submission" date="2017-09" db="EMBL/GenBank/DDBJ databases">
        <authorList>
            <person name="Ehlers B."/>
            <person name="Leendertz F.H."/>
        </authorList>
    </citation>
    <scope>NUCLEOTIDE SEQUENCE [LARGE SCALE GENOMIC DNA]</scope>
    <source>
        <strain evidence="11 12">USBA 140</strain>
    </source>
</reference>
<evidence type="ECO:0000256" key="7">
    <source>
        <dbReference type="SAM" id="MobiDB-lite"/>
    </source>
</evidence>
<evidence type="ECO:0000256" key="1">
    <source>
        <dbReference type="ARBA" id="ARBA00004651"/>
    </source>
</evidence>
<evidence type="ECO:0000256" key="8">
    <source>
        <dbReference type="SAM" id="Phobius"/>
    </source>
</evidence>
<dbReference type="InterPro" id="IPR039421">
    <property type="entry name" value="Type_1_exporter"/>
</dbReference>
<dbReference type="SUPFAM" id="SSF90123">
    <property type="entry name" value="ABC transporter transmembrane region"/>
    <property type="match status" value="1"/>
</dbReference>
<dbReference type="Pfam" id="PF00005">
    <property type="entry name" value="ABC_tran"/>
    <property type="match status" value="1"/>
</dbReference>
<evidence type="ECO:0000256" key="6">
    <source>
        <dbReference type="ARBA" id="ARBA00023136"/>
    </source>
</evidence>
<evidence type="ECO:0000259" key="10">
    <source>
        <dbReference type="PROSITE" id="PS50929"/>
    </source>
</evidence>
<evidence type="ECO:0000256" key="2">
    <source>
        <dbReference type="ARBA" id="ARBA00022692"/>
    </source>
</evidence>
<feature type="domain" description="ABC transmembrane type-1" evidence="10">
    <location>
        <begin position="27"/>
        <end position="306"/>
    </location>
</feature>
<keyword evidence="4 11" id="KW-0067">ATP-binding</keyword>
<dbReference type="InterPro" id="IPR036640">
    <property type="entry name" value="ABC1_TM_sf"/>
</dbReference>
<evidence type="ECO:0000256" key="3">
    <source>
        <dbReference type="ARBA" id="ARBA00022741"/>
    </source>
</evidence>
<keyword evidence="3" id="KW-0547">Nucleotide-binding</keyword>
<feature type="region of interest" description="Disordered" evidence="7">
    <location>
        <begin position="559"/>
        <end position="583"/>
    </location>
</feature>
<dbReference type="Pfam" id="PF00664">
    <property type="entry name" value="ABC_membrane"/>
    <property type="match status" value="1"/>
</dbReference>
<feature type="transmembrane region" description="Helical" evidence="8">
    <location>
        <begin position="20"/>
        <end position="41"/>
    </location>
</feature>
<dbReference type="Gene3D" id="1.20.1560.10">
    <property type="entry name" value="ABC transporter type 1, transmembrane domain"/>
    <property type="match status" value="1"/>
</dbReference>
<evidence type="ECO:0000313" key="11">
    <source>
        <dbReference type="EMBL" id="SOD98699.1"/>
    </source>
</evidence>
<feature type="transmembrane region" description="Helical" evidence="8">
    <location>
        <begin position="140"/>
        <end position="158"/>
    </location>
</feature>